<dbReference type="InterPro" id="IPR052164">
    <property type="entry name" value="Anthracycline_SecMetBiosynth"/>
</dbReference>
<dbReference type="InterPro" id="IPR029068">
    <property type="entry name" value="Glyas_Bleomycin-R_OHBP_Dase"/>
</dbReference>
<dbReference type="Pfam" id="PF18029">
    <property type="entry name" value="Glyoxalase_6"/>
    <property type="match status" value="1"/>
</dbReference>
<dbReference type="CDD" id="cd07247">
    <property type="entry name" value="SgaA_N_like"/>
    <property type="match status" value="2"/>
</dbReference>
<dbReference type="SUPFAM" id="SSF54593">
    <property type="entry name" value="Glyoxalase/Bleomycin resistance protein/Dihydroxybiphenyl dioxygenase"/>
    <property type="match status" value="2"/>
</dbReference>
<organism evidence="2 3">
    <name type="scientific">Streptomyces hiroshimensis</name>
    <dbReference type="NCBI Taxonomy" id="66424"/>
    <lineage>
        <taxon>Bacteria</taxon>
        <taxon>Bacillati</taxon>
        <taxon>Actinomycetota</taxon>
        <taxon>Actinomycetes</taxon>
        <taxon>Kitasatosporales</taxon>
        <taxon>Streptomycetaceae</taxon>
        <taxon>Streptomyces</taxon>
    </lineage>
</organism>
<sequence>MLSTDFVTGSPNWLDLGSPDTTASAEFYRRVFGWDMQSAGPDTRGYAFFQQDGKDVAALGPLTEEGASPAWTVYFQTPDADATVKAAEQAGGAVRVQPMNVMDAGRLACLTDPGGAEFALWQPRAVKGLERVCEPDTLLWVELHTADPAAAGAFYRSLFGWGTEEKEFSVGTYTLISLAGSSGPYAPFGGIAPAPGEGEGEGYGRESRWIPYFLVTDTDATVAKAQESGGSVVAPAADIEDVGRIAWLADQFGAVFGILKPLPREA</sequence>
<feature type="domain" description="VOC" evidence="1">
    <location>
        <begin position="10"/>
        <end position="123"/>
    </location>
</feature>
<proteinExistence type="predicted"/>
<dbReference type="Pfam" id="PF00903">
    <property type="entry name" value="Glyoxalase"/>
    <property type="match status" value="1"/>
</dbReference>
<evidence type="ECO:0000313" key="3">
    <source>
        <dbReference type="Proteomes" id="UP000659223"/>
    </source>
</evidence>
<dbReference type="Gene3D" id="3.10.180.10">
    <property type="entry name" value="2,3-Dihydroxybiphenyl 1,2-Dioxygenase, domain 1"/>
    <property type="match status" value="2"/>
</dbReference>
<dbReference type="InterPro" id="IPR004360">
    <property type="entry name" value="Glyas_Fos-R_dOase_dom"/>
</dbReference>
<evidence type="ECO:0000259" key="1">
    <source>
        <dbReference type="PROSITE" id="PS51819"/>
    </source>
</evidence>
<name>A0ABQ2YN49_9ACTN</name>
<dbReference type="Proteomes" id="UP000659223">
    <property type="component" value="Unassembled WGS sequence"/>
</dbReference>
<dbReference type="InterPro" id="IPR037523">
    <property type="entry name" value="VOC_core"/>
</dbReference>
<reference evidence="3" key="1">
    <citation type="journal article" date="2019" name="Int. J. Syst. Evol. Microbiol.">
        <title>The Global Catalogue of Microorganisms (GCM) 10K type strain sequencing project: providing services to taxonomists for standard genome sequencing and annotation.</title>
        <authorList>
            <consortium name="The Broad Institute Genomics Platform"/>
            <consortium name="The Broad Institute Genome Sequencing Center for Infectious Disease"/>
            <person name="Wu L."/>
            <person name="Ma J."/>
        </authorList>
    </citation>
    <scope>NUCLEOTIDE SEQUENCE [LARGE SCALE GENOMIC DNA]</scope>
    <source>
        <strain evidence="3">JCM 4586</strain>
    </source>
</reference>
<evidence type="ECO:0000313" key="2">
    <source>
        <dbReference type="EMBL" id="GGX87392.1"/>
    </source>
</evidence>
<feature type="domain" description="VOC" evidence="1">
    <location>
        <begin position="137"/>
        <end position="261"/>
    </location>
</feature>
<dbReference type="InterPro" id="IPR041581">
    <property type="entry name" value="Glyoxalase_6"/>
</dbReference>
<dbReference type="PANTHER" id="PTHR33993">
    <property type="entry name" value="GLYOXALASE-RELATED"/>
    <property type="match status" value="1"/>
</dbReference>
<dbReference type="PROSITE" id="PS51819">
    <property type="entry name" value="VOC"/>
    <property type="match status" value="2"/>
</dbReference>
<dbReference type="EMBL" id="BMUT01000007">
    <property type="protein sequence ID" value="GGX87392.1"/>
    <property type="molecule type" value="Genomic_DNA"/>
</dbReference>
<accession>A0ABQ2YN49</accession>
<dbReference type="RefSeq" id="WP_190022718.1">
    <property type="nucleotide sequence ID" value="NZ_BMUT01000007.1"/>
</dbReference>
<gene>
    <name evidence="2" type="ORF">GCM10010324_36100</name>
</gene>
<comment type="caution">
    <text evidence="2">The sequence shown here is derived from an EMBL/GenBank/DDBJ whole genome shotgun (WGS) entry which is preliminary data.</text>
</comment>
<dbReference type="PANTHER" id="PTHR33993:SF10">
    <property type="entry name" value="CONSERVED PROTEIN"/>
    <property type="match status" value="1"/>
</dbReference>
<keyword evidence="3" id="KW-1185">Reference proteome</keyword>
<protein>
    <submittedName>
        <fullName evidence="2">Hydroxylase</fullName>
    </submittedName>
</protein>